<dbReference type="SMART" id="SM00487">
    <property type="entry name" value="DEXDc"/>
    <property type="match status" value="1"/>
</dbReference>
<keyword evidence="7" id="KW-0347">Helicase</keyword>
<protein>
    <recommendedName>
        <fullName evidence="2">RNA helicase</fullName>
        <ecNumber evidence="2">3.6.4.13</ecNumber>
    </recommendedName>
</protein>
<feature type="region of interest" description="Disordered" evidence="12">
    <location>
        <begin position="646"/>
        <end position="669"/>
    </location>
</feature>
<dbReference type="InterPro" id="IPR011545">
    <property type="entry name" value="DEAD/DEAH_box_helicase_dom"/>
</dbReference>
<dbReference type="InterPro" id="IPR007502">
    <property type="entry name" value="Helicase-assoc_dom"/>
</dbReference>
<dbReference type="InterPro" id="IPR014001">
    <property type="entry name" value="Helicase_ATP-bd"/>
</dbReference>
<feature type="compositionally biased region" description="Low complexity" evidence="12">
    <location>
        <begin position="323"/>
        <end position="338"/>
    </location>
</feature>
<dbReference type="Pfam" id="PF21010">
    <property type="entry name" value="HA2_C"/>
    <property type="match status" value="1"/>
</dbReference>
<dbReference type="CDD" id="cd18791">
    <property type="entry name" value="SF2_C_RHA"/>
    <property type="match status" value="1"/>
</dbReference>
<dbReference type="SMART" id="SM00490">
    <property type="entry name" value="HELICc"/>
    <property type="match status" value="1"/>
</dbReference>
<feature type="region of interest" description="Disordered" evidence="12">
    <location>
        <begin position="905"/>
        <end position="924"/>
    </location>
</feature>
<dbReference type="InterPro" id="IPR011709">
    <property type="entry name" value="DEAD-box_helicase_OB_fold"/>
</dbReference>
<evidence type="ECO:0000256" key="2">
    <source>
        <dbReference type="ARBA" id="ARBA00012552"/>
    </source>
</evidence>
<dbReference type="EMBL" id="KV441395">
    <property type="protein sequence ID" value="OAF58958.1"/>
    <property type="molecule type" value="Genomic_DNA"/>
</dbReference>
<feature type="compositionally biased region" description="Polar residues" evidence="12">
    <location>
        <begin position="657"/>
        <end position="667"/>
    </location>
</feature>
<feature type="domain" description="Helicase ATP-binding" evidence="13">
    <location>
        <begin position="703"/>
        <end position="874"/>
    </location>
</feature>
<reference evidence="15" key="1">
    <citation type="submission" date="2016-03" db="EMBL/GenBank/DDBJ databases">
        <title>Updated assembly of Pseudogymnoascus destructans, the fungus causing white-nose syndrome of bats.</title>
        <authorList>
            <person name="Palmer J.M."/>
            <person name="Drees K.P."/>
            <person name="Foster J.T."/>
            <person name="Lindner D.L."/>
        </authorList>
    </citation>
    <scope>NUCLEOTIDE SEQUENCE [LARGE SCALE GENOMIC DNA]</scope>
    <source>
        <strain evidence="15">20631-21</strain>
    </source>
</reference>
<dbReference type="PANTHER" id="PTHR18934:SF145">
    <property type="entry name" value="ATP-DEPENDENT RNA HELICASE DHX57-RELATED"/>
    <property type="match status" value="1"/>
</dbReference>
<evidence type="ECO:0000256" key="6">
    <source>
        <dbReference type="ARBA" id="ARBA00022801"/>
    </source>
</evidence>
<dbReference type="VEuPathDB" id="FungiDB:GMDG_07560"/>
<keyword evidence="3" id="KW-0150">Chloroplast</keyword>
<feature type="compositionally biased region" description="Low complexity" evidence="12">
    <location>
        <begin position="54"/>
        <end position="63"/>
    </location>
</feature>
<dbReference type="FunFam" id="3.40.50.300:FF:000500">
    <property type="entry name" value="ATP-dependent RNA helicase DHX29"/>
    <property type="match status" value="1"/>
</dbReference>
<evidence type="ECO:0000256" key="1">
    <source>
        <dbReference type="ARBA" id="ARBA00004229"/>
    </source>
</evidence>
<dbReference type="FunFam" id="3.40.50.300:FF:000819">
    <property type="entry name" value="ATP dependent RNA helicase, putative"/>
    <property type="match status" value="1"/>
</dbReference>
<evidence type="ECO:0000256" key="3">
    <source>
        <dbReference type="ARBA" id="ARBA00022528"/>
    </source>
</evidence>
<dbReference type="InterPro" id="IPR027417">
    <property type="entry name" value="P-loop_NTPase"/>
</dbReference>
<dbReference type="GeneID" id="36289273"/>
<evidence type="ECO:0000256" key="12">
    <source>
        <dbReference type="SAM" id="MobiDB-lite"/>
    </source>
</evidence>
<feature type="compositionally biased region" description="Acidic residues" evidence="12">
    <location>
        <begin position="908"/>
        <end position="918"/>
    </location>
</feature>
<evidence type="ECO:0000256" key="9">
    <source>
        <dbReference type="ARBA" id="ARBA00022884"/>
    </source>
</evidence>
<dbReference type="CDD" id="cd17917">
    <property type="entry name" value="DEXHc_RHA-like"/>
    <property type="match status" value="1"/>
</dbReference>
<dbReference type="GO" id="GO:0016787">
    <property type="term" value="F:hydrolase activity"/>
    <property type="evidence" value="ECO:0007669"/>
    <property type="project" value="UniProtKB-KW"/>
</dbReference>
<keyword evidence="6" id="KW-0378">Hydrolase</keyword>
<accession>A0A177AA02</accession>
<dbReference type="Gene3D" id="1.20.120.1080">
    <property type="match status" value="1"/>
</dbReference>
<feature type="domain" description="Helicase C-terminal" evidence="14">
    <location>
        <begin position="954"/>
        <end position="1131"/>
    </location>
</feature>
<dbReference type="PROSITE" id="PS51194">
    <property type="entry name" value="HELICASE_CTER"/>
    <property type="match status" value="1"/>
</dbReference>
<gene>
    <name evidence="15" type="ORF">VC83_06211</name>
</gene>
<evidence type="ECO:0000313" key="15">
    <source>
        <dbReference type="EMBL" id="OAF58958.1"/>
    </source>
</evidence>
<feature type="region of interest" description="Disordered" evidence="12">
    <location>
        <begin position="1"/>
        <end position="71"/>
    </location>
</feature>
<dbReference type="InterPro" id="IPR001650">
    <property type="entry name" value="Helicase_C-like"/>
</dbReference>
<feature type="region of interest" description="Disordered" evidence="12">
    <location>
        <begin position="391"/>
        <end position="415"/>
    </location>
</feature>
<evidence type="ECO:0000256" key="10">
    <source>
        <dbReference type="ARBA" id="ARBA00022946"/>
    </source>
</evidence>
<feature type="region of interest" description="Disordered" evidence="12">
    <location>
        <begin position="319"/>
        <end position="352"/>
    </location>
</feature>
<dbReference type="Gene3D" id="3.40.50.300">
    <property type="entry name" value="P-loop containing nucleotide triphosphate hydrolases"/>
    <property type="match status" value="2"/>
</dbReference>
<evidence type="ECO:0000256" key="7">
    <source>
        <dbReference type="ARBA" id="ARBA00022806"/>
    </source>
</evidence>
<comment type="catalytic activity">
    <reaction evidence="11">
        <text>ATP + H2O = ADP + phosphate + H(+)</text>
        <dbReference type="Rhea" id="RHEA:13065"/>
        <dbReference type="ChEBI" id="CHEBI:15377"/>
        <dbReference type="ChEBI" id="CHEBI:15378"/>
        <dbReference type="ChEBI" id="CHEBI:30616"/>
        <dbReference type="ChEBI" id="CHEBI:43474"/>
        <dbReference type="ChEBI" id="CHEBI:456216"/>
        <dbReference type="EC" id="3.6.4.13"/>
    </reaction>
</comment>
<dbReference type="Pfam" id="PF07717">
    <property type="entry name" value="OB_NTP_bind"/>
    <property type="match status" value="1"/>
</dbReference>
<keyword evidence="8" id="KW-0067">ATP-binding</keyword>
<organism evidence="15">
    <name type="scientific">Pseudogymnoascus destructans</name>
    <dbReference type="NCBI Taxonomy" id="655981"/>
    <lineage>
        <taxon>Eukaryota</taxon>
        <taxon>Fungi</taxon>
        <taxon>Dikarya</taxon>
        <taxon>Ascomycota</taxon>
        <taxon>Pezizomycotina</taxon>
        <taxon>Leotiomycetes</taxon>
        <taxon>Thelebolales</taxon>
        <taxon>Thelebolaceae</taxon>
        <taxon>Pseudogymnoascus</taxon>
    </lineage>
</organism>
<keyword evidence="5" id="KW-0547">Nucleotide-binding</keyword>
<keyword evidence="9" id="KW-0694">RNA-binding</keyword>
<dbReference type="Proteomes" id="UP000077154">
    <property type="component" value="Unassembled WGS sequence"/>
</dbReference>
<dbReference type="SUPFAM" id="SSF52540">
    <property type="entry name" value="P-loop containing nucleoside triphosphate hydrolases"/>
    <property type="match status" value="1"/>
</dbReference>
<name>A0A177AA02_9PEZI</name>
<dbReference type="OrthoDB" id="5600252at2759"/>
<dbReference type="GO" id="GO:0003723">
    <property type="term" value="F:RNA binding"/>
    <property type="evidence" value="ECO:0007669"/>
    <property type="project" value="UniProtKB-KW"/>
</dbReference>
<dbReference type="GO" id="GO:0005524">
    <property type="term" value="F:ATP binding"/>
    <property type="evidence" value="ECO:0007669"/>
    <property type="project" value="UniProtKB-KW"/>
</dbReference>
<keyword evidence="4" id="KW-0934">Plastid</keyword>
<dbReference type="FunFam" id="1.20.120.1080:FF:000002">
    <property type="entry name" value="Putative ATP-dependent RNA helicase DHX36"/>
    <property type="match status" value="1"/>
</dbReference>
<dbReference type="eggNOG" id="KOG0920">
    <property type="taxonomic scope" value="Eukaryota"/>
</dbReference>
<evidence type="ECO:0000259" key="14">
    <source>
        <dbReference type="PROSITE" id="PS51194"/>
    </source>
</evidence>
<dbReference type="GO" id="GO:0003724">
    <property type="term" value="F:RNA helicase activity"/>
    <property type="evidence" value="ECO:0007669"/>
    <property type="project" value="UniProtKB-EC"/>
</dbReference>
<dbReference type="PANTHER" id="PTHR18934">
    <property type="entry name" value="ATP-DEPENDENT RNA HELICASE"/>
    <property type="match status" value="1"/>
</dbReference>
<dbReference type="PROSITE" id="PS51192">
    <property type="entry name" value="HELICASE_ATP_BIND_1"/>
    <property type="match status" value="1"/>
</dbReference>
<evidence type="ECO:0000256" key="11">
    <source>
        <dbReference type="ARBA" id="ARBA00047984"/>
    </source>
</evidence>
<evidence type="ECO:0000256" key="5">
    <source>
        <dbReference type="ARBA" id="ARBA00022741"/>
    </source>
</evidence>
<dbReference type="Pfam" id="PF00270">
    <property type="entry name" value="DEAD"/>
    <property type="match status" value="1"/>
</dbReference>
<keyword evidence="10" id="KW-0809">Transit peptide</keyword>
<proteinExistence type="predicted"/>
<evidence type="ECO:0000259" key="13">
    <source>
        <dbReference type="PROSITE" id="PS51192"/>
    </source>
</evidence>
<feature type="compositionally biased region" description="Basic residues" evidence="12">
    <location>
        <begin position="1"/>
        <end position="10"/>
    </location>
</feature>
<evidence type="ECO:0000256" key="8">
    <source>
        <dbReference type="ARBA" id="ARBA00022840"/>
    </source>
</evidence>
<dbReference type="SMART" id="SM00847">
    <property type="entry name" value="HA2"/>
    <property type="match status" value="1"/>
</dbReference>
<dbReference type="EC" id="3.6.4.13" evidence="2"/>
<comment type="subcellular location">
    <subcellularLocation>
        <location evidence="1">Plastid</location>
        <location evidence="1">Chloroplast</location>
    </subcellularLocation>
</comment>
<sequence>MAGGKKKKKPASNPARGFATTSVASKVRIEVAETTPSDESPDNESEQRKDETTTESLPKSTTTGNTDTQLTPEQFEKQLEESELQVLVEKYSQKAKRDAARQVTRLQTDRRLLRGQADFLNTRKWLPPDLMDEILDIVTADHRALGPSTTDSPATLKPLTEEDLTIKLWTLQQALAGAGFPDDRVRMALTYILSISDKMVSGNKDSIWGLEESLQWMARECSRDELPDYENWQTKSLLQLKLQMDSQAGTPTVSGMTTPRQIKADIRHVDSKDSIAEQPVTKVAARPAKAAVVEYESDIDADELLPEYLEAKTKLFHLQPPKNSARGAAQRGAGASNGKRNKGTQAPQDPEMAKLHRKLVKIESDVLFDQYEAEQEWQKRKITLEKEAAAKRQELSGGPPPRIPHPAESSDDDSDDEIMRAAAKMGADLLEDDSSDDDGAIADLFANLPVTEVDPVTGKSTVVINDTNGGKITLRDFGKSIGISPRRVLEEACRSRDSSVKIVYTLVSKTSYSNRHSVRVNWSKAQEVPSPTSDFPEIDCICSPKSITITMTSISTPDAAQSESYAATVALFLIFSTSVREEKVFLRLPPVWRELWTEFAVARKEKADALDREAIRGFRDTIRQKRDREEEDGVVLTTSFRRRALLTPNDTSDESGTETPGSSSVSPETLKKIWHDKSNTPSYQTMRQSRMQLPMWGYKEEVLRTIDREQVVIICGETGCGKSTQVPAFILEHQLSQGKPCKLYCTEPRRISAISLAKRVSEELGERKGDVGTPRSLIGYAIRLETNTSRETRVVYATTGIVMRMLESSNDLKEITHIVLDEVHERTIDSDFLLIILRKLMARRPDLKVVLMSATVDAERFSKYLDGAPVLQVPGRTFPVTSCYLEDAVELTGYSLDNGSQNKRYTDLDDDAELEDAPTSEKTKADNTKLLRGYSAKTRNTILQMDEYRIDFELVAQLIAKIATDERYVPFSKAILVFLPGIGEIRQLNDILLGLPTFRTDWYVYPLHSSIASEDQEAAFLVPPPGTRKIVLATNIAETGITIPDVTCVIDTGKHREMRFDERRQLSRLLETFISRANAKQRRGRAGRVQEGLCFHLFTKYRHDELMSDQQTPELLRLSLQDLAIRVKTCKLGGIEETLGQALDPPSAKNIRRAVDALIDVRALTAAEGLTPLGIQLSRLPLDVFLGKLILLGSIFKCLDATITVAAILSSKSPFQAPFGARQQADTVRLAFRRGDSDLLTNYNAYLAWKRVCNTTGSEYQFCRKNFLSPQTLSNIEDLKGQLTVSLVDSGFLPLTERERAHIKRNRYSSRRHDFFELPQRANVNSENDLITQSVIAWALYPKLLVRDGKGFRNVANNQSISLHPTSVNKGHHEINWLSYYHIMQAKQFYNAHETTAVTDFAIALLCGDVRCDFYAGVLILDGNRARFAVSDWKTMVVLRTLRMRLREIMTRSFKNPGKPMPEGLARWLEIWQRIFSQENLLLAKGLVRT</sequence>
<dbReference type="RefSeq" id="XP_024324242.1">
    <property type="nucleotide sequence ID" value="XM_024469814.1"/>
</dbReference>
<evidence type="ECO:0000256" key="4">
    <source>
        <dbReference type="ARBA" id="ARBA00022640"/>
    </source>
</evidence>
<dbReference type="Pfam" id="PF00271">
    <property type="entry name" value="Helicase_C"/>
    <property type="match status" value="1"/>
</dbReference>